<evidence type="ECO:0000313" key="11">
    <source>
        <dbReference type="Proteomes" id="UP000673552"/>
    </source>
</evidence>
<feature type="region of interest" description="Disordered" evidence="8">
    <location>
        <begin position="1117"/>
        <end position="1156"/>
    </location>
</feature>
<evidence type="ECO:0000256" key="4">
    <source>
        <dbReference type="ARBA" id="ARBA00022777"/>
    </source>
</evidence>
<sequence length="1189" mass="124309">MDFPTAVTEKAASSTPSCPLSGTAKSSSIAPAAAQKAAQEALQPARPFLGKHHTAPNTLPSAITKFGHTECPLGPSPDSPLSVSHGGSTGTSDVKGLAHTHNQGAESTRRSCGSVGSSITSRATLSRGASGSSDGLTRTSDGGAATCLSLAYVYPTQNDAPREDEQSLTRCCCLTSLGTDPQPAFSPSRAHHDPKPPSTPTSATHSPDAQPPISAFSLLPSSSLRARQRELQQQHVHFSRSSATQKRYVSPSVYPAKTPSSARPPSQVSATEQTAMKLLQALSFAEVEEAQEYFARGGSAKQEWYVPSCIPLVHQGGATMAGADIAEGVSTAAALLRAAPASLDVAEHLRFAQRFRELLMGSGSDDELTDDGECGAADEAEEEDGPARGADMPRAGGKRGGAGPTRGGGDTLRRRGAFGGANPSPLLHMDSGWDGADRGREVESREEDDPTASSITCMSVPTLHPQHNSGGAAAADPPLGPFHFLSPSPSWSSVKRLLSWPASPPDVEGCFSAPTRRPCSPPTAAKRWALSDLDIGRRIGLGHSGKTFLVREKRRKVVVALKVFDGDYVALHRGGARALRHGMRLQTAAGRRCPHIVKLYAFFMDAGRCYAALEHAEGGDLASYLSRQPHQRLPEAQAQSIVYQLTLALRHLHDERVVHRAVTLRNVLLHHDEAGTIVKLGDFACAVQLAHGCARWLGEPEDPCDGQRSLDYAPPEVIRGEGWSCKSDMWALGVLVFELLCGHHPFDHVSATDMKRLICGGVSCWSPHLLSHTSKSFVQSLLCVDEAARSGAAAALAHPFLSVIATASVAAAVSATQETAAGVPVAPAGAVTDAASASAAVLDELRAGEMPPPVSRDLSTVFSLAAMLANTGTICDGDGRDSRTSVATAAATTTPADGADAVAVPPAPRVSIPYAQYGDGVSANSRATTPLLPNAMSLSATNVDTRTKMRARDAARHREDAAAPAAPAISATPFMSFALPTHPWQSAAPLPSVTLSTTALSTPLSNEEAETRLGRRPSTESLRSAENASGHSPTTTLSDVSVSLLSSTRVPATLTLAASAATACAPSDTAAFESVRSASVKSSHTYERYHGCLKPHCVRSGQRQDQLETAAAYAGVGTARSGERRRSEDLRGDCSVTVSSSTLRPSHGARTEWATDDAEVSVSSSTAFSTSSFSMSATALQTSFSPQAA</sequence>
<dbReference type="Gene3D" id="3.30.200.20">
    <property type="entry name" value="Phosphorylase Kinase, domain 1"/>
    <property type="match status" value="1"/>
</dbReference>
<feature type="region of interest" description="Disordered" evidence="8">
    <location>
        <begin position="1"/>
        <end position="140"/>
    </location>
</feature>
<feature type="compositionally biased region" description="Polar residues" evidence="8">
    <location>
        <begin position="100"/>
        <end position="140"/>
    </location>
</feature>
<dbReference type="OrthoDB" id="377346at2759"/>
<feature type="region of interest" description="Disordered" evidence="8">
    <location>
        <begin position="362"/>
        <end position="474"/>
    </location>
</feature>
<dbReference type="AlphaFoldDB" id="A0A836KSF5"/>
<feature type="region of interest" description="Disordered" evidence="8">
    <location>
        <begin position="940"/>
        <end position="967"/>
    </location>
</feature>
<dbReference type="PANTHER" id="PTHR24350">
    <property type="entry name" value="SERINE/THREONINE-PROTEIN KINASE IAL-RELATED"/>
    <property type="match status" value="1"/>
</dbReference>
<evidence type="ECO:0000256" key="5">
    <source>
        <dbReference type="ARBA" id="ARBA00022840"/>
    </source>
</evidence>
<dbReference type="InterPro" id="IPR000719">
    <property type="entry name" value="Prot_kinase_dom"/>
</dbReference>
<dbReference type="PROSITE" id="PS50011">
    <property type="entry name" value="PROTEIN_KINASE_DOM"/>
    <property type="match status" value="1"/>
</dbReference>
<reference evidence="10 11" key="1">
    <citation type="submission" date="2021-03" db="EMBL/GenBank/DDBJ databases">
        <title>Leishmania (Mundinia) martiniquensis Genome sequencing and assembly.</title>
        <authorList>
            <person name="Almutairi H."/>
            <person name="Gatherer D."/>
        </authorList>
    </citation>
    <scope>NUCLEOTIDE SEQUENCE [LARGE SCALE GENOMIC DNA]</scope>
    <source>
        <strain evidence="10">LSCM1</strain>
    </source>
</reference>
<keyword evidence="11" id="KW-1185">Reference proteome</keyword>
<feature type="binding site" evidence="6 7">
    <location>
        <position position="562"/>
    </location>
    <ligand>
        <name>ATP</name>
        <dbReference type="ChEBI" id="CHEBI:30616"/>
    </ligand>
</feature>
<feature type="compositionally biased region" description="Polar residues" evidence="8">
    <location>
        <begin position="11"/>
        <end position="20"/>
    </location>
</feature>
<accession>A0A836KSF5</accession>
<dbReference type="Pfam" id="PF00069">
    <property type="entry name" value="Pkinase"/>
    <property type="match status" value="1"/>
</dbReference>
<evidence type="ECO:0000313" key="10">
    <source>
        <dbReference type="EMBL" id="KAG5476543.1"/>
    </source>
</evidence>
<dbReference type="Proteomes" id="UP000673552">
    <property type="component" value="Chromosome 26"/>
</dbReference>
<dbReference type="EMBL" id="JAFEUZ010000026">
    <property type="protein sequence ID" value="KAG5476543.1"/>
    <property type="molecule type" value="Genomic_DNA"/>
</dbReference>
<gene>
    <name evidence="10" type="ORF">LSCM1_04258</name>
</gene>
<feature type="binding site" evidence="6">
    <location>
        <position position="682"/>
    </location>
    <ligand>
        <name>ATP</name>
        <dbReference type="ChEBI" id="CHEBI:30616"/>
    </ligand>
</feature>
<evidence type="ECO:0000256" key="6">
    <source>
        <dbReference type="PIRSR" id="PIRSR630616-2"/>
    </source>
</evidence>
<feature type="region of interest" description="Disordered" evidence="8">
    <location>
        <begin position="182"/>
        <end position="269"/>
    </location>
</feature>
<evidence type="ECO:0000259" key="9">
    <source>
        <dbReference type="PROSITE" id="PS50011"/>
    </source>
</evidence>
<feature type="compositionally biased region" description="Acidic residues" evidence="8">
    <location>
        <begin position="364"/>
        <end position="384"/>
    </location>
</feature>
<evidence type="ECO:0000256" key="8">
    <source>
        <dbReference type="SAM" id="MobiDB-lite"/>
    </source>
</evidence>
<comment type="caution">
    <text evidence="10">The sequence shown here is derived from an EMBL/GenBank/DDBJ whole genome shotgun (WGS) entry which is preliminary data.</text>
</comment>
<proteinExistence type="predicted"/>
<evidence type="ECO:0000256" key="2">
    <source>
        <dbReference type="ARBA" id="ARBA00022679"/>
    </source>
</evidence>
<feature type="compositionally biased region" description="Polar residues" evidence="8">
    <location>
        <begin position="451"/>
        <end position="469"/>
    </location>
</feature>
<feature type="domain" description="Protein kinase" evidence="9">
    <location>
        <begin position="533"/>
        <end position="801"/>
    </location>
</feature>
<organism evidence="10 11">
    <name type="scientific">Leishmania martiniquensis</name>
    <dbReference type="NCBI Taxonomy" id="1580590"/>
    <lineage>
        <taxon>Eukaryota</taxon>
        <taxon>Discoba</taxon>
        <taxon>Euglenozoa</taxon>
        <taxon>Kinetoplastea</taxon>
        <taxon>Metakinetoplastina</taxon>
        <taxon>Trypanosomatida</taxon>
        <taxon>Trypanosomatidae</taxon>
        <taxon>Leishmaniinae</taxon>
        <taxon>Leishmania</taxon>
    </lineage>
</organism>
<dbReference type="SUPFAM" id="SSF56112">
    <property type="entry name" value="Protein kinase-like (PK-like)"/>
    <property type="match status" value="1"/>
</dbReference>
<feature type="compositionally biased region" description="Basic and acidic residues" evidence="8">
    <location>
        <begin position="945"/>
        <end position="961"/>
    </location>
</feature>
<keyword evidence="3 6" id="KW-0547">Nucleotide-binding</keyword>
<feature type="compositionally biased region" description="Basic and acidic residues" evidence="8">
    <location>
        <begin position="1121"/>
        <end position="1132"/>
    </location>
</feature>
<feature type="compositionally biased region" description="Low complexity" evidence="8">
    <location>
        <begin position="24"/>
        <end position="45"/>
    </location>
</feature>
<feature type="binding site" evidence="6">
    <location>
        <begin position="614"/>
        <end position="616"/>
    </location>
    <ligand>
        <name>ATP</name>
        <dbReference type="ChEBI" id="CHEBI:30616"/>
    </ligand>
</feature>
<dbReference type="RefSeq" id="XP_067178001.1">
    <property type="nucleotide sequence ID" value="XM_067321770.1"/>
</dbReference>
<feature type="compositionally biased region" description="Gly residues" evidence="8">
    <location>
        <begin position="398"/>
        <end position="410"/>
    </location>
</feature>
<dbReference type="InterPro" id="IPR030616">
    <property type="entry name" value="Aur-like"/>
</dbReference>
<keyword evidence="4" id="KW-0418">Kinase</keyword>
<feature type="compositionally biased region" description="Polar residues" evidence="8">
    <location>
        <begin position="233"/>
        <end position="247"/>
    </location>
</feature>
<dbReference type="InterPro" id="IPR017441">
    <property type="entry name" value="Protein_kinase_ATP_BS"/>
</dbReference>
<feature type="compositionally biased region" description="Polar residues" evidence="8">
    <location>
        <begin position="79"/>
        <end position="92"/>
    </location>
</feature>
<dbReference type="GO" id="GO:0004674">
    <property type="term" value="F:protein serine/threonine kinase activity"/>
    <property type="evidence" value="ECO:0007669"/>
    <property type="project" value="UniProtKB-KW"/>
</dbReference>
<evidence type="ECO:0000256" key="1">
    <source>
        <dbReference type="ARBA" id="ARBA00022527"/>
    </source>
</evidence>
<evidence type="ECO:0000256" key="3">
    <source>
        <dbReference type="ARBA" id="ARBA00022741"/>
    </source>
</evidence>
<dbReference type="KEGG" id="lmat:92514282"/>
<keyword evidence="5 6" id="KW-0067">ATP-binding</keyword>
<evidence type="ECO:0000256" key="7">
    <source>
        <dbReference type="PROSITE-ProRule" id="PRU10141"/>
    </source>
</evidence>
<dbReference type="PROSITE" id="PS00107">
    <property type="entry name" value="PROTEIN_KINASE_ATP"/>
    <property type="match status" value="1"/>
</dbReference>
<name>A0A836KSF5_9TRYP</name>
<dbReference type="Gene3D" id="1.10.510.10">
    <property type="entry name" value="Transferase(Phosphotransferase) domain 1"/>
    <property type="match status" value="1"/>
</dbReference>
<dbReference type="GeneID" id="92514282"/>
<dbReference type="GO" id="GO:0005524">
    <property type="term" value="F:ATP binding"/>
    <property type="evidence" value="ECO:0007669"/>
    <property type="project" value="UniProtKB-UniRule"/>
</dbReference>
<feature type="region of interest" description="Disordered" evidence="8">
    <location>
        <begin position="999"/>
        <end position="1037"/>
    </location>
</feature>
<feature type="compositionally biased region" description="Polar residues" evidence="8">
    <location>
        <begin position="1019"/>
        <end position="1031"/>
    </location>
</feature>
<feature type="compositionally biased region" description="Polar residues" evidence="8">
    <location>
        <begin position="258"/>
        <end position="269"/>
    </location>
</feature>
<keyword evidence="2" id="KW-0808">Transferase</keyword>
<protein>
    <recommendedName>
        <fullName evidence="9">Protein kinase domain-containing protein</fullName>
    </recommendedName>
</protein>
<dbReference type="InterPro" id="IPR011009">
    <property type="entry name" value="Kinase-like_dom_sf"/>
</dbReference>
<keyword evidence="1" id="KW-0723">Serine/threonine-protein kinase</keyword>